<name>A0A0F9VPP7_9ZZZZ</name>
<accession>A0A0F9VPP7</accession>
<gene>
    <name evidence="1" type="ORF">LCGC14_0380520</name>
</gene>
<protein>
    <submittedName>
        <fullName evidence="1">Uncharacterized protein</fullName>
    </submittedName>
</protein>
<sequence length="346" mass="40632">MDTFSKTVQVEKPSNEFFKLAEQAAKEEIYSRSDATKETTWISMGNELEITGFPNDQISTLMKRSIEDRIWELEYKELEISREEYTWHSGHFYRVMKKNDWTNQERNFREVPPRELENSSINTPNKQAIHLLFHIEEICKITSKKLKEQEELGIFFDQKNVKEFYQQQSTIIKNMNDAFDDKTKVSINTEQILLHCLATALGSLSNGAEHYMEKRIELFKEQNKKLLSPKQAIKFQRGEKISKLPLLKPRTRDTAIFLGYYGVQCVCGSWRVRPKSDSDEVECYDCDKSFSAKTVSKCRYCQIPLYKEDLLHIIKTKKCENCDTEIKLPQEVINYALSEQIILDQK</sequence>
<evidence type="ECO:0000313" key="1">
    <source>
        <dbReference type="EMBL" id="KKN75431.1"/>
    </source>
</evidence>
<proteinExistence type="predicted"/>
<comment type="caution">
    <text evidence="1">The sequence shown here is derived from an EMBL/GenBank/DDBJ whole genome shotgun (WGS) entry which is preliminary data.</text>
</comment>
<reference evidence="1" key="1">
    <citation type="journal article" date="2015" name="Nature">
        <title>Complex archaea that bridge the gap between prokaryotes and eukaryotes.</title>
        <authorList>
            <person name="Spang A."/>
            <person name="Saw J.H."/>
            <person name="Jorgensen S.L."/>
            <person name="Zaremba-Niedzwiedzka K."/>
            <person name="Martijn J."/>
            <person name="Lind A.E."/>
            <person name="van Eijk R."/>
            <person name="Schleper C."/>
            <person name="Guy L."/>
            <person name="Ettema T.J."/>
        </authorList>
    </citation>
    <scope>NUCLEOTIDE SEQUENCE</scope>
</reference>
<organism evidence="1">
    <name type="scientific">marine sediment metagenome</name>
    <dbReference type="NCBI Taxonomy" id="412755"/>
    <lineage>
        <taxon>unclassified sequences</taxon>
        <taxon>metagenomes</taxon>
        <taxon>ecological metagenomes</taxon>
    </lineage>
</organism>
<dbReference type="AlphaFoldDB" id="A0A0F9VPP7"/>
<dbReference type="EMBL" id="LAZR01000310">
    <property type="protein sequence ID" value="KKN75431.1"/>
    <property type="molecule type" value="Genomic_DNA"/>
</dbReference>